<evidence type="ECO:0000256" key="16">
    <source>
        <dbReference type="ARBA" id="ARBA00067273"/>
    </source>
</evidence>
<comment type="similarity">
    <text evidence="5">Belongs to the thioesterase PaaI family.</text>
</comment>
<comment type="subcellular location">
    <subcellularLocation>
        <location evidence="3">Cytoplasm</location>
        <location evidence="3">Cytoskeleton</location>
        <location evidence="3">Spindle</location>
    </subcellularLocation>
    <subcellularLocation>
        <location evidence="4">Cytoplasm</location>
        <location evidence="4">Cytosol</location>
    </subcellularLocation>
    <subcellularLocation>
        <location evidence="2">Mitochondrion</location>
    </subcellularLocation>
    <subcellularLocation>
        <location evidence="1">Nucleus</location>
    </subcellularLocation>
</comment>
<gene>
    <name evidence="20" type="ORF">FPE_LOCUS6565</name>
</gene>
<dbReference type="SUPFAM" id="SSF54637">
    <property type="entry name" value="Thioesterase/thiol ester dehydrase-isomerase"/>
    <property type="match status" value="1"/>
</dbReference>
<evidence type="ECO:0000256" key="2">
    <source>
        <dbReference type="ARBA" id="ARBA00004173"/>
    </source>
</evidence>
<dbReference type="PANTHER" id="PTHR21660:SF8">
    <property type="entry name" value="OS02G0521700 PROTEIN"/>
    <property type="match status" value="1"/>
</dbReference>
<dbReference type="GO" id="GO:0006629">
    <property type="term" value="P:lipid metabolic process"/>
    <property type="evidence" value="ECO:0007669"/>
    <property type="project" value="UniProtKB-KW"/>
</dbReference>
<keyword evidence="7" id="KW-0378">Hydrolase</keyword>
<reference evidence="20" key="1">
    <citation type="submission" date="2023-05" db="EMBL/GenBank/DDBJ databases">
        <authorList>
            <person name="Huff M."/>
        </authorList>
    </citation>
    <scope>NUCLEOTIDE SEQUENCE</scope>
</reference>
<dbReference type="Proteomes" id="UP000834106">
    <property type="component" value="Chromosome 4"/>
</dbReference>
<evidence type="ECO:0000256" key="6">
    <source>
        <dbReference type="ARBA" id="ARBA00022490"/>
    </source>
</evidence>
<evidence type="ECO:0000313" key="20">
    <source>
        <dbReference type="EMBL" id="CAI9759135.1"/>
    </source>
</evidence>
<keyword evidence="10" id="KW-0496">Mitochondrion</keyword>
<keyword evidence="9" id="KW-0443">Lipid metabolism</keyword>
<comment type="function">
    <text evidence="14">Catalyzes the hydrolysis of acyl-CoAs into free fatty acids and coenzyme A (CoASH), regulating their respective intracellular levels. Has acyl-CoA thioesterase activity towards medium (C12) and long-chain (C18) fatty acyl-CoA substrates. Can also hydrolyze 3-hydroxyphenylacetyl-CoA and 3,4-dihydroxyphenylacetyl-CoA (in vitro). May play a role in controlling adaptive thermogenesis.</text>
</comment>
<evidence type="ECO:0000256" key="9">
    <source>
        <dbReference type="ARBA" id="ARBA00023098"/>
    </source>
</evidence>
<evidence type="ECO:0000259" key="19">
    <source>
        <dbReference type="Pfam" id="PF03061"/>
    </source>
</evidence>
<comment type="subunit">
    <text evidence="15">Homotetramer. Interacts with PCTP.</text>
</comment>
<comment type="catalytic activity">
    <reaction evidence="13">
        <text>a fatty acyl-CoA + H2O = a fatty acid + CoA + H(+)</text>
        <dbReference type="Rhea" id="RHEA:16781"/>
        <dbReference type="ChEBI" id="CHEBI:15377"/>
        <dbReference type="ChEBI" id="CHEBI:15378"/>
        <dbReference type="ChEBI" id="CHEBI:28868"/>
        <dbReference type="ChEBI" id="CHEBI:57287"/>
        <dbReference type="ChEBI" id="CHEBI:77636"/>
    </reaction>
    <physiologicalReaction direction="left-to-right" evidence="13">
        <dbReference type="Rhea" id="RHEA:16782"/>
    </physiologicalReaction>
</comment>
<dbReference type="InterPro" id="IPR039298">
    <property type="entry name" value="ACOT13"/>
</dbReference>
<dbReference type="PANTHER" id="PTHR21660">
    <property type="entry name" value="THIOESTERASE SUPERFAMILY MEMBER-RELATED"/>
    <property type="match status" value="1"/>
</dbReference>
<sequence>MEKAKEFLEKFATIEGLDLVSRLNFPPHKPHIDSSFYEYFVLRGIRVDRVQPGSIACSFKVPHRLTNKDGNLVPGAIATLVDELGAAVIHVEGQPMDVSIDMSINYLSNAKMGDELEITSRVLGRKGNYSGTNVLIRNKANGEVVAEGRHSLFSKPASKM</sequence>
<dbReference type="CDD" id="cd03443">
    <property type="entry name" value="PaaI_thioesterase"/>
    <property type="match status" value="1"/>
</dbReference>
<evidence type="ECO:0000313" key="21">
    <source>
        <dbReference type="Proteomes" id="UP000834106"/>
    </source>
</evidence>
<keyword evidence="11" id="KW-0206">Cytoskeleton</keyword>
<dbReference type="GO" id="GO:0047617">
    <property type="term" value="F:fatty acyl-CoA hydrolase activity"/>
    <property type="evidence" value="ECO:0007669"/>
    <property type="project" value="InterPro"/>
</dbReference>
<keyword evidence="6" id="KW-0963">Cytoplasm</keyword>
<evidence type="ECO:0000256" key="7">
    <source>
        <dbReference type="ARBA" id="ARBA00022801"/>
    </source>
</evidence>
<dbReference type="GO" id="GO:0005829">
    <property type="term" value="C:cytosol"/>
    <property type="evidence" value="ECO:0007669"/>
    <property type="project" value="UniProtKB-SubCell"/>
</dbReference>
<evidence type="ECO:0000256" key="13">
    <source>
        <dbReference type="ARBA" id="ARBA00052976"/>
    </source>
</evidence>
<dbReference type="Gene3D" id="3.10.129.10">
    <property type="entry name" value="Hotdog Thioesterase"/>
    <property type="match status" value="1"/>
</dbReference>
<dbReference type="Pfam" id="PF03061">
    <property type="entry name" value="4HBT"/>
    <property type="match status" value="1"/>
</dbReference>
<evidence type="ECO:0000256" key="5">
    <source>
        <dbReference type="ARBA" id="ARBA00008324"/>
    </source>
</evidence>
<evidence type="ECO:0000256" key="3">
    <source>
        <dbReference type="ARBA" id="ARBA00004186"/>
    </source>
</evidence>
<feature type="domain" description="Thioesterase" evidence="19">
    <location>
        <begin position="70"/>
        <end position="142"/>
    </location>
</feature>
<dbReference type="GO" id="GO:0005739">
    <property type="term" value="C:mitochondrion"/>
    <property type="evidence" value="ECO:0007669"/>
    <property type="project" value="UniProtKB-SubCell"/>
</dbReference>
<dbReference type="EMBL" id="OU503039">
    <property type="protein sequence ID" value="CAI9759135.1"/>
    <property type="molecule type" value="Genomic_DNA"/>
</dbReference>
<evidence type="ECO:0000256" key="17">
    <source>
        <dbReference type="ARBA" id="ARBA00081533"/>
    </source>
</evidence>
<evidence type="ECO:0000256" key="18">
    <source>
        <dbReference type="ARBA" id="ARBA00083956"/>
    </source>
</evidence>
<dbReference type="GO" id="GO:0005634">
    <property type="term" value="C:nucleus"/>
    <property type="evidence" value="ECO:0007669"/>
    <property type="project" value="UniProtKB-SubCell"/>
</dbReference>
<dbReference type="InterPro" id="IPR006683">
    <property type="entry name" value="Thioestr_dom"/>
</dbReference>
<keyword evidence="21" id="KW-1185">Reference proteome</keyword>
<evidence type="ECO:0000256" key="12">
    <source>
        <dbReference type="ARBA" id="ARBA00023242"/>
    </source>
</evidence>
<keyword evidence="8" id="KW-0007">Acetylation</keyword>
<evidence type="ECO:0000256" key="10">
    <source>
        <dbReference type="ARBA" id="ARBA00023128"/>
    </source>
</evidence>
<dbReference type="InterPro" id="IPR029069">
    <property type="entry name" value="HotDog_dom_sf"/>
</dbReference>
<evidence type="ECO:0000256" key="1">
    <source>
        <dbReference type="ARBA" id="ARBA00004123"/>
    </source>
</evidence>
<evidence type="ECO:0000256" key="4">
    <source>
        <dbReference type="ARBA" id="ARBA00004514"/>
    </source>
</evidence>
<accession>A0AAD1Z0L8</accession>
<evidence type="ECO:0000256" key="11">
    <source>
        <dbReference type="ARBA" id="ARBA00023212"/>
    </source>
</evidence>
<dbReference type="AlphaFoldDB" id="A0AAD1Z0L8"/>
<evidence type="ECO:0000256" key="15">
    <source>
        <dbReference type="ARBA" id="ARBA00064709"/>
    </source>
</evidence>
<proteinExistence type="inferred from homology"/>
<organism evidence="20 21">
    <name type="scientific">Fraxinus pennsylvanica</name>
    <dbReference type="NCBI Taxonomy" id="56036"/>
    <lineage>
        <taxon>Eukaryota</taxon>
        <taxon>Viridiplantae</taxon>
        <taxon>Streptophyta</taxon>
        <taxon>Embryophyta</taxon>
        <taxon>Tracheophyta</taxon>
        <taxon>Spermatophyta</taxon>
        <taxon>Magnoliopsida</taxon>
        <taxon>eudicotyledons</taxon>
        <taxon>Gunneridae</taxon>
        <taxon>Pentapetalae</taxon>
        <taxon>asterids</taxon>
        <taxon>lamiids</taxon>
        <taxon>Lamiales</taxon>
        <taxon>Oleaceae</taxon>
        <taxon>Oleeae</taxon>
        <taxon>Fraxinus</taxon>
    </lineage>
</organism>
<evidence type="ECO:0000256" key="8">
    <source>
        <dbReference type="ARBA" id="ARBA00022990"/>
    </source>
</evidence>
<dbReference type="FunFam" id="3.10.129.10:FF:000021">
    <property type="entry name" value="Acyl-coenzyme A thioesterase 13"/>
    <property type="match status" value="1"/>
</dbReference>
<name>A0AAD1Z0L8_9LAMI</name>
<dbReference type="GO" id="GO:0005819">
    <property type="term" value="C:spindle"/>
    <property type="evidence" value="ECO:0007669"/>
    <property type="project" value="UniProtKB-SubCell"/>
</dbReference>
<keyword evidence="12" id="KW-0539">Nucleus</keyword>
<protein>
    <recommendedName>
        <fullName evidence="16">Acyl-coenzyme A thioesterase 13</fullName>
    </recommendedName>
    <alternativeName>
        <fullName evidence="17">Hotdog-fold thioesterase superfamily member 2</fullName>
    </alternativeName>
    <alternativeName>
        <fullName evidence="18">Thioesterase superfamily member 2</fullName>
    </alternativeName>
</protein>
<evidence type="ECO:0000256" key="14">
    <source>
        <dbReference type="ARBA" id="ARBA00058205"/>
    </source>
</evidence>